<dbReference type="EMBL" id="JAGPXC010000004">
    <property type="protein sequence ID" value="KAH6654061.1"/>
    <property type="molecule type" value="Genomic_DNA"/>
</dbReference>
<comment type="caution">
    <text evidence="2">The sequence shown here is derived from an EMBL/GenBank/DDBJ whole genome shotgun (WGS) entry which is preliminary data.</text>
</comment>
<feature type="compositionally biased region" description="Polar residues" evidence="1">
    <location>
        <begin position="199"/>
        <end position="212"/>
    </location>
</feature>
<feature type="region of interest" description="Disordered" evidence="1">
    <location>
        <begin position="1"/>
        <end position="212"/>
    </location>
</feature>
<evidence type="ECO:0008006" key="4">
    <source>
        <dbReference type="Google" id="ProtNLM"/>
    </source>
</evidence>
<feature type="compositionally biased region" description="Polar residues" evidence="1">
    <location>
        <begin position="250"/>
        <end position="266"/>
    </location>
</feature>
<dbReference type="GeneID" id="70124758"/>
<dbReference type="Proteomes" id="UP000758603">
    <property type="component" value="Unassembled WGS sequence"/>
</dbReference>
<feature type="compositionally biased region" description="Low complexity" evidence="1">
    <location>
        <begin position="96"/>
        <end position="106"/>
    </location>
</feature>
<dbReference type="RefSeq" id="XP_045958331.1">
    <property type="nucleotide sequence ID" value="XM_046095865.1"/>
</dbReference>
<feature type="compositionally biased region" description="Pro residues" evidence="1">
    <location>
        <begin position="81"/>
        <end position="95"/>
    </location>
</feature>
<keyword evidence="3" id="KW-1185">Reference proteome</keyword>
<evidence type="ECO:0000313" key="3">
    <source>
        <dbReference type="Proteomes" id="UP000758603"/>
    </source>
</evidence>
<dbReference type="AlphaFoldDB" id="A0A9P8UL35"/>
<feature type="region of interest" description="Disordered" evidence="1">
    <location>
        <begin position="308"/>
        <end position="386"/>
    </location>
</feature>
<proteinExistence type="predicted"/>
<sequence>MDKWNDLKKKGWHPEKGGTVTGLGLRNKAKGMAGRGDSSADLKGSDHVAAPLSSLRDPASFAPPPKRDPTQPLPASTGPYAPAPPTSARPTPQPPARSASTASQQQLEGVAEPAPRSSKGWQLDTTGLSTSHLPPPPGRTGTPTSTAPPPAYSPTASRAPAARGPPPSLPPRLPPRSGTSSPVRTGSSAPPPRAPAQTHLDTQSRAENGYLNQGAMNRLGAAGISVSSLGIGGGGNTSPPAAAAAPAPAQGTTWQQKQAALRTASQFHKDPSSISFADAKTAAGTANNFRQRHGEQVAGGLRTANSLGQRFGITEQAKAGDSPVTSPGAGTAGAQQQPARAVSVASLASAIGKKKPPAPPPPRKKPELGGNAGAPPPVPLSTRPTF</sequence>
<feature type="compositionally biased region" description="Low complexity" evidence="1">
    <location>
        <begin position="153"/>
        <end position="162"/>
    </location>
</feature>
<accession>A0A9P8UL35</accession>
<gene>
    <name evidence="2" type="ORF">BKA67DRAFT_269204</name>
</gene>
<evidence type="ECO:0000313" key="2">
    <source>
        <dbReference type="EMBL" id="KAH6654061.1"/>
    </source>
</evidence>
<evidence type="ECO:0000256" key="1">
    <source>
        <dbReference type="SAM" id="MobiDB-lite"/>
    </source>
</evidence>
<dbReference type="OrthoDB" id="3357271at2759"/>
<feature type="compositionally biased region" description="Polar residues" evidence="1">
    <location>
        <begin position="119"/>
        <end position="132"/>
    </location>
</feature>
<feature type="compositionally biased region" description="Basic and acidic residues" evidence="1">
    <location>
        <begin position="1"/>
        <end position="16"/>
    </location>
</feature>
<protein>
    <recommendedName>
        <fullName evidence="4">GMP synthase</fullName>
    </recommendedName>
</protein>
<organism evidence="2 3">
    <name type="scientific">Truncatella angustata</name>
    <dbReference type="NCBI Taxonomy" id="152316"/>
    <lineage>
        <taxon>Eukaryota</taxon>
        <taxon>Fungi</taxon>
        <taxon>Dikarya</taxon>
        <taxon>Ascomycota</taxon>
        <taxon>Pezizomycotina</taxon>
        <taxon>Sordariomycetes</taxon>
        <taxon>Xylariomycetidae</taxon>
        <taxon>Amphisphaeriales</taxon>
        <taxon>Sporocadaceae</taxon>
        <taxon>Truncatella</taxon>
    </lineage>
</organism>
<feature type="region of interest" description="Disordered" evidence="1">
    <location>
        <begin position="225"/>
        <end position="271"/>
    </location>
</feature>
<reference evidence="2" key="1">
    <citation type="journal article" date="2021" name="Nat. Commun.">
        <title>Genetic determinants of endophytism in the Arabidopsis root mycobiome.</title>
        <authorList>
            <person name="Mesny F."/>
            <person name="Miyauchi S."/>
            <person name="Thiergart T."/>
            <person name="Pickel B."/>
            <person name="Atanasova L."/>
            <person name="Karlsson M."/>
            <person name="Huettel B."/>
            <person name="Barry K.W."/>
            <person name="Haridas S."/>
            <person name="Chen C."/>
            <person name="Bauer D."/>
            <person name="Andreopoulos W."/>
            <person name="Pangilinan J."/>
            <person name="LaButti K."/>
            <person name="Riley R."/>
            <person name="Lipzen A."/>
            <person name="Clum A."/>
            <person name="Drula E."/>
            <person name="Henrissat B."/>
            <person name="Kohler A."/>
            <person name="Grigoriev I.V."/>
            <person name="Martin F.M."/>
            <person name="Hacquard S."/>
        </authorList>
    </citation>
    <scope>NUCLEOTIDE SEQUENCE</scope>
    <source>
        <strain evidence="2">MPI-SDFR-AT-0073</strain>
    </source>
</reference>
<feature type="compositionally biased region" description="Low complexity" evidence="1">
    <location>
        <begin position="328"/>
        <end position="350"/>
    </location>
</feature>
<feature type="compositionally biased region" description="Low complexity" evidence="1">
    <location>
        <begin position="239"/>
        <end position="249"/>
    </location>
</feature>
<feature type="compositionally biased region" description="Pro residues" evidence="1">
    <location>
        <begin position="163"/>
        <end position="174"/>
    </location>
</feature>
<name>A0A9P8UL35_9PEZI</name>